<dbReference type="Proteomes" id="UP000198796">
    <property type="component" value="Unassembled WGS sequence"/>
</dbReference>
<evidence type="ECO:0000259" key="1">
    <source>
        <dbReference type="Pfam" id="PF01323"/>
    </source>
</evidence>
<accession>A0A1I0WDQ5</accession>
<keyword evidence="3" id="KW-1185">Reference proteome</keyword>
<dbReference type="EMBL" id="FOJU01000002">
    <property type="protein sequence ID" value="SFA86378.1"/>
    <property type="molecule type" value="Genomic_DNA"/>
</dbReference>
<gene>
    <name evidence="2" type="ORF">SAMN05421688_1275</name>
</gene>
<organism evidence="2 3">
    <name type="scientific">Poseidonocella pacifica</name>
    <dbReference type="NCBI Taxonomy" id="871651"/>
    <lineage>
        <taxon>Bacteria</taxon>
        <taxon>Pseudomonadati</taxon>
        <taxon>Pseudomonadota</taxon>
        <taxon>Alphaproteobacteria</taxon>
        <taxon>Rhodobacterales</taxon>
        <taxon>Roseobacteraceae</taxon>
        <taxon>Poseidonocella</taxon>
    </lineage>
</organism>
<dbReference type="InterPro" id="IPR001853">
    <property type="entry name" value="DSBA-like_thioredoxin_dom"/>
</dbReference>
<dbReference type="GO" id="GO:0016491">
    <property type="term" value="F:oxidoreductase activity"/>
    <property type="evidence" value="ECO:0007669"/>
    <property type="project" value="InterPro"/>
</dbReference>
<dbReference type="STRING" id="871651.SAMN05421688_1275"/>
<dbReference type="Gene3D" id="3.40.30.10">
    <property type="entry name" value="Glutaredoxin"/>
    <property type="match status" value="1"/>
</dbReference>
<dbReference type="Pfam" id="PF01323">
    <property type="entry name" value="DSBA"/>
    <property type="match status" value="1"/>
</dbReference>
<dbReference type="InterPro" id="IPR036249">
    <property type="entry name" value="Thioredoxin-like_sf"/>
</dbReference>
<reference evidence="2 3" key="1">
    <citation type="submission" date="2016-10" db="EMBL/GenBank/DDBJ databases">
        <authorList>
            <person name="de Groot N.N."/>
        </authorList>
    </citation>
    <scope>NUCLEOTIDE SEQUENCE [LARGE SCALE GENOMIC DNA]</scope>
    <source>
        <strain evidence="2 3">DSM 29316</strain>
    </source>
</reference>
<evidence type="ECO:0000313" key="2">
    <source>
        <dbReference type="EMBL" id="SFA86378.1"/>
    </source>
</evidence>
<protein>
    <submittedName>
        <fullName evidence="2">DSBA-like thioredoxin domain-containing protein</fullName>
    </submittedName>
</protein>
<proteinExistence type="predicted"/>
<evidence type="ECO:0000313" key="3">
    <source>
        <dbReference type="Proteomes" id="UP000198796"/>
    </source>
</evidence>
<dbReference type="SUPFAM" id="SSF52833">
    <property type="entry name" value="Thioredoxin-like"/>
    <property type="match status" value="1"/>
</dbReference>
<dbReference type="AlphaFoldDB" id="A0A1I0WDQ5"/>
<name>A0A1I0WDQ5_9RHOB</name>
<sequence length="204" mass="21672">MEPIPGVPGFRRIPGGAISAGAALFTGLEAAPLRPEIPDLCAALFPAGRAKVPLAYFSDVRCSICREISPLLREVDGATVSFHELPIYGPPSELAARAAIAAGFQGAHSAFHHRLMGSPVVPTRAYLLKLAEDAGIDTARLLSDMQRPEVDRRLATTRALADLFGFVGTPALVVGRTAALGRVSKHTLDELVDLERNERAPLSC</sequence>
<feature type="domain" description="DSBA-like thioredoxin" evidence="1">
    <location>
        <begin position="90"/>
        <end position="191"/>
    </location>
</feature>